<dbReference type="GO" id="GO:0005783">
    <property type="term" value="C:endoplasmic reticulum"/>
    <property type="evidence" value="ECO:0007669"/>
    <property type="project" value="TreeGrafter"/>
</dbReference>
<dbReference type="GO" id="GO:0030126">
    <property type="term" value="C:COPI vesicle coat"/>
    <property type="evidence" value="ECO:0007669"/>
    <property type="project" value="TreeGrafter"/>
</dbReference>
<organism evidence="2 3">
    <name type="scientific">Heracleum sosnowskyi</name>
    <dbReference type="NCBI Taxonomy" id="360622"/>
    <lineage>
        <taxon>Eukaryota</taxon>
        <taxon>Viridiplantae</taxon>
        <taxon>Streptophyta</taxon>
        <taxon>Embryophyta</taxon>
        <taxon>Tracheophyta</taxon>
        <taxon>Spermatophyta</taxon>
        <taxon>Magnoliopsida</taxon>
        <taxon>eudicotyledons</taxon>
        <taxon>Gunneridae</taxon>
        <taxon>Pentapetalae</taxon>
        <taxon>asterids</taxon>
        <taxon>campanulids</taxon>
        <taxon>Apiales</taxon>
        <taxon>Apiaceae</taxon>
        <taxon>Apioideae</taxon>
        <taxon>apioid superclade</taxon>
        <taxon>Tordylieae</taxon>
        <taxon>Tordyliinae</taxon>
        <taxon>Heracleum</taxon>
    </lineage>
</organism>
<reference evidence="2" key="2">
    <citation type="submission" date="2023-05" db="EMBL/GenBank/DDBJ databases">
        <authorList>
            <person name="Schelkunov M.I."/>
        </authorList>
    </citation>
    <scope>NUCLEOTIDE SEQUENCE</scope>
    <source>
        <strain evidence="2">Hsosn_3</strain>
        <tissue evidence="2">Leaf</tissue>
    </source>
</reference>
<dbReference type="GO" id="GO:0005793">
    <property type="term" value="C:endoplasmic reticulum-Golgi intermediate compartment"/>
    <property type="evidence" value="ECO:0007669"/>
    <property type="project" value="TreeGrafter"/>
</dbReference>
<proteinExistence type="inferred from homology"/>
<evidence type="ECO:0000313" key="3">
    <source>
        <dbReference type="Proteomes" id="UP001237642"/>
    </source>
</evidence>
<dbReference type="SUPFAM" id="SSF56371">
    <property type="entry name" value="Ribosome inactivating proteins (RIP)"/>
    <property type="match status" value="1"/>
</dbReference>
<keyword evidence="1" id="KW-0800">Toxin</keyword>
<sequence length="488" mass="55963">MIVEGISLLTCMRAGDIYLSGFQGYKKIFYRLEENANREDKGRASKMNIDEGTSEDDPCEDKVEMCLMRHGFKGQGKLTGVGDSYPSLQEISGTDRTELSLGLEGLKEAVRFLGGQDITAEKYPLVARHMLFLSQFIAEPLRQKAMLEHLLKTFLSNEGRGVRTPLQFIINQHAWAICSEFLIRLYEEKATFEIHMDDPSKRALEADVMLKTYGILKQYEGGYLDRVPRKKPEDTNVRLLYMKSLKALKGVEGLRMTSNLVDLGTEEQLEVSVFKYFSRSHVVSVDFSSSDATYFIQKELKPLKSMESNLCGQLYVVFKLVEPEDVACGKFRNTLIWEENGTTKRSNLRDLDLTAKDYILKVETPNFEDEWKKMIDGKRKPETLFYDSPVDFAKMNEFVEEFLGLQVCKAHGTEMIWQLSGFYIGRYKVLAKVEPTKNDEQKLKLKLKRCKIMFYLLLEGSGLSEARFFHTAWTANLIQAKMQPCCGF</sequence>
<keyword evidence="1" id="KW-0378">Hydrolase</keyword>
<dbReference type="PANTHER" id="PTHR10261:SF0">
    <property type="entry name" value="COATOMER SUBUNIT GAMMA-2"/>
    <property type="match status" value="1"/>
</dbReference>
<dbReference type="GO" id="GO:0006888">
    <property type="term" value="P:endoplasmic reticulum to Golgi vesicle-mediated transport"/>
    <property type="evidence" value="ECO:0007669"/>
    <property type="project" value="TreeGrafter"/>
</dbReference>
<dbReference type="GO" id="GO:0000139">
    <property type="term" value="C:Golgi membrane"/>
    <property type="evidence" value="ECO:0007669"/>
    <property type="project" value="TreeGrafter"/>
</dbReference>
<dbReference type="Gene3D" id="3.30.310.10">
    <property type="entry name" value="TATA-Binding Protein"/>
    <property type="match status" value="1"/>
</dbReference>
<keyword evidence="1" id="KW-0652">Protein synthesis inhibitor</keyword>
<dbReference type="GO" id="GO:0017148">
    <property type="term" value="P:negative regulation of translation"/>
    <property type="evidence" value="ECO:0007669"/>
    <property type="project" value="UniProtKB-KW"/>
</dbReference>
<reference evidence="2" key="1">
    <citation type="submission" date="2023-02" db="EMBL/GenBank/DDBJ databases">
        <title>Genome of toxic invasive species Heracleum sosnowskyi carries increased number of genes despite the absence of recent whole-genome duplications.</title>
        <authorList>
            <person name="Schelkunov M."/>
            <person name="Shtratnikova V."/>
            <person name="Makarenko M."/>
            <person name="Klepikova A."/>
            <person name="Omelchenko D."/>
            <person name="Novikova G."/>
            <person name="Obukhova E."/>
            <person name="Bogdanov V."/>
            <person name="Penin A."/>
            <person name="Logacheva M."/>
        </authorList>
    </citation>
    <scope>NUCLEOTIDE SEQUENCE</scope>
    <source>
        <strain evidence="2">Hsosn_3</strain>
        <tissue evidence="2">Leaf</tissue>
    </source>
</reference>
<dbReference type="GO" id="GO:0006952">
    <property type="term" value="P:defense response"/>
    <property type="evidence" value="ECO:0007669"/>
    <property type="project" value="UniProtKB-KW"/>
</dbReference>
<dbReference type="GO" id="GO:0006891">
    <property type="term" value="P:intra-Golgi vesicle-mediated transport"/>
    <property type="evidence" value="ECO:0007669"/>
    <property type="project" value="TreeGrafter"/>
</dbReference>
<evidence type="ECO:0000256" key="1">
    <source>
        <dbReference type="RuleBase" id="RU004915"/>
    </source>
</evidence>
<keyword evidence="3" id="KW-1185">Reference proteome</keyword>
<dbReference type="InterPro" id="IPR012295">
    <property type="entry name" value="TBP_dom_sf"/>
</dbReference>
<dbReference type="GO" id="GO:0030598">
    <property type="term" value="F:rRNA N-glycosylase activity"/>
    <property type="evidence" value="ECO:0007669"/>
    <property type="project" value="UniProtKB-EC"/>
</dbReference>
<evidence type="ECO:0000313" key="2">
    <source>
        <dbReference type="EMBL" id="KAK1397590.1"/>
    </source>
</evidence>
<dbReference type="PANTHER" id="PTHR10261">
    <property type="entry name" value="COATOMER SUBUNIT GAMMA"/>
    <property type="match status" value="1"/>
</dbReference>
<comment type="caution">
    <text evidence="2">The sequence shown here is derived from an EMBL/GenBank/DDBJ whole genome shotgun (WGS) entry which is preliminary data.</text>
</comment>
<dbReference type="InterPro" id="IPR017106">
    <property type="entry name" value="Coatomer_gsu"/>
</dbReference>
<dbReference type="InterPro" id="IPR036041">
    <property type="entry name" value="Ribosome-inact_prot_sf"/>
</dbReference>
<protein>
    <submittedName>
        <fullName evidence="2">Uncharacterized protein</fullName>
    </submittedName>
</protein>
<dbReference type="Pfam" id="PF00161">
    <property type="entry name" value="RIP"/>
    <property type="match status" value="1"/>
</dbReference>
<dbReference type="InterPro" id="IPR001574">
    <property type="entry name" value="Ribosome_inactivat_prot"/>
</dbReference>
<comment type="similarity">
    <text evidence="1">Belongs to the ribosome-inactivating protein family.</text>
</comment>
<dbReference type="InterPro" id="IPR016138">
    <property type="entry name" value="Ribosome_inactivat_prot_sub1"/>
</dbReference>
<comment type="catalytic activity">
    <reaction evidence="1">
        <text>Endohydrolysis of the N-glycosidic bond at one specific adenosine on the 28S rRNA.</text>
        <dbReference type="EC" id="3.2.2.22"/>
    </reaction>
</comment>
<name>A0AAD8N0X1_9APIA</name>
<dbReference type="GO" id="GO:0009306">
    <property type="term" value="P:protein secretion"/>
    <property type="evidence" value="ECO:0007669"/>
    <property type="project" value="TreeGrafter"/>
</dbReference>
<dbReference type="AlphaFoldDB" id="A0AAD8N0X1"/>
<keyword evidence="1" id="KW-0611">Plant defense</keyword>
<gene>
    <name evidence="2" type="ORF">POM88_007453</name>
</gene>
<dbReference type="EMBL" id="JAUIZM010000002">
    <property type="protein sequence ID" value="KAK1397590.1"/>
    <property type="molecule type" value="Genomic_DNA"/>
</dbReference>
<dbReference type="GO" id="GO:0090729">
    <property type="term" value="F:toxin activity"/>
    <property type="evidence" value="ECO:0007669"/>
    <property type="project" value="UniProtKB-KW"/>
</dbReference>
<dbReference type="Proteomes" id="UP001237642">
    <property type="component" value="Unassembled WGS sequence"/>
</dbReference>
<dbReference type="Gene3D" id="3.40.420.10">
    <property type="entry name" value="Ricin (A subunit), domain 1"/>
    <property type="match status" value="1"/>
</dbReference>
<accession>A0AAD8N0X1</accession>